<evidence type="ECO:0000259" key="5">
    <source>
        <dbReference type="SMART" id="SM00829"/>
    </source>
</evidence>
<dbReference type="InterPro" id="IPR020843">
    <property type="entry name" value="ER"/>
</dbReference>
<dbReference type="PANTHER" id="PTHR43401:SF2">
    <property type="entry name" value="L-THREONINE 3-DEHYDROGENASE"/>
    <property type="match status" value="1"/>
</dbReference>
<dbReference type="SUPFAM" id="SSF51735">
    <property type="entry name" value="NAD(P)-binding Rossmann-fold domains"/>
    <property type="match status" value="1"/>
</dbReference>
<dbReference type="InterPro" id="IPR013149">
    <property type="entry name" value="ADH-like_C"/>
</dbReference>
<dbReference type="Pfam" id="PF08240">
    <property type="entry name" value="ADH_N"/>
    <property type="match status" value="1"/>
</dbReference>
<dbReference type="InterPro" id="IPR011032">
    <property type="entry name" value="GroES-like_sf"/>
</dbReference>
<dbReference type="Proteomes" id="UP000712157">
    <property type="component" value="Unassembled WGS sequence"/>
</dbReference>
<dbReference type="InterPro" id="IPR036291">
    <property type="entry name" value="NAD(P)-bd_dom_sf"/>
</dbReference>
<evidence type="ECO:0000313" key="6">
    <source>
        <dbReference type="EMBL" id="MBU9737494.1"/>
    </source>
</evidence>
<dbReference type="SMART" id="SM00829">
    <property type="entry name" value="PKS_ER"/>
    <property type="match status" value="1"/>
</dbReference>
<dbReference type="GO" id="GO:0008270">
    <property type="term" value="F:zinc ion binding"/>
    <property type="evidence" value="ECO:0007669"/>
    <property type="project" value="InterPro"/>
</dbReference>
<evidence type="ECO:0000256" key="2">
    <source>
        <dbReference type="ARBA" id="ARBA00022833"/>
    </source>
</evidence>
<accession>A0A949NFC2</accession>
<dbReference type="Gene3D" id="3.90.180.10">
    <property type="entry name" value="Medium-chain alcohol dehydrogenases, catalytic domain"/>
    <property type="match status" value="1"/>
</dbReference>
<dbReference type="PANTHER" id="PTHR43401">
    <property type="entry name" value="L-THREONINE 3-DEHYDROGENASE"/>
    <property type="match status" value="1"/>
</dbReference>
<dbReference type="EMBL" id="JAHQCW010000021">
    <property type="protein sequence ID" value="MBU9737494.1"/>
    <property type="molecule type" value="Genomic_DNA"/>
</dbReference>
<protein>
    <submittedName>
        <fullName evidence="6">Alcohol dehydrogenase catalytic domain-containing protein</fullName>
    </submittedName>
</protein>
<organism evidence="6 7">
    <name type="scientific">Diplocloster agilis</name>
    <dbReference type="NCBI Taxonomy" id="2850323"/>
    <lineage>
        <taxon>Bacteria</taxon>
        <taxon>Bacillati</taxon>
        <taxon>Bacillota</taxon>
        <taxon>Clostridia</taxon>
        <taxon>Lachnospirales</taxon>
        <taxon>Lachnospiraceae</taxon>
        <taxon>Diplocloster</taxon>
    </lineage>
</organism>
<evidence type="ECO:0000256" key="1">
    <source>
        <dbReference type="ARBA" id="ARBA00022723"/>
    </source>
</evidence>
<gene>
    <name evidence="6" type="ORF">KTH89_13170</name>
</gene>
<feature type="domain" description="Enoyl reductase (ER)" evidence="5">
    <location>
        <begin position="11"/>
        <end position="346"/>
    </location>
</feature>
<comment type="caution">
    <text evidence="6">The sequence shown here is derived from an EMBL/GenBank/DDBJ whole genome shotgun (WGS) entry which is preliminary data.</text>
</comment>
<dbReference type="SUPFAM" id="SSF50129">
    <property type="entry name" value="GroES-like"/>
    <property type="match status" value="1"/>
</dbReference>
<dbReference type="GO" id="GO:0016491">
    <property type="term" value="F:oxidoreductase activity"/>
    <property type="evidence" value="ECO:0007669"/>
    <property type="project" value="UniProtKB-KW"/>
</dbReference>
<comment type="similarity">
    <text evidence="4">Belongs to the zinc-containing alcohol dehydrogenase family.</text>
</comment>
<name>A0A949NFC2_9FIRM</name>
<evidence type="ECO:0000256" key="3">
    <source>
        <dbReference type="ARBA" id="ARBA00023002"/>
    </source>
</evidence>
<comment type="cofactor">
    <cofactor evidence="4">
        <name>Zn(2+)</name>
        <dbReference type="ChEBI" id="CHEBI:29105"/>
    </cofactor>
</comment>
<evidence type="ECO:0000313" key="7">
    <source>
        <dbReference type="Proteomes" id="UP000712157"/>
    </source>
</evidence>
<dbReference type="InterPro" id="IPR002328">
    <property type="entry name" value="ADH_Zn_CS"/>
</dbReference>
<evidence type="ECO:0000256" key="4">
    <source>
        <dbReference type="RuleBase" id="RU361277"/>
    </source>
</evidence>
<dbReference type="PROSITE" id="PS00059">
    <property type="entry name" value="ADH_ZINC"/>
    <property type="match status" value="1"/>
</dbReference>
<keyword evidence="3" id="KW-0560">Oxidoreductase</keyword>
<dbReference type="InterPro" id="IPR050129">
    <property type="entry name" value="Zn_alcohol_dh"/>
</dbReference>
<sequence>MKKTMKAYRVTAPLKMELQEVPVPVLNDNEVLVRVKAMGICTTDIELYDGSMPYYREGLSRMPLTIGHEWSGYVAAMGSQVTGFSVGDLVVGDISIGCGKCENCLRGMYHLCSQRTELGVIRYDGSMAEYLKTEGKNLYKVPEGVTWEEAAVTEPTATALYGVKKTGLNPGDRVAVIGDGSIGMLAAQIANCSGAGRVCLVARKDMHREKVNGWGIDLVVHGQEDLKGQVETALGGPADVVFEASGNAAAYEDAIRLVRPGGKICAMSITGKEQISMDMDYIVTRDITVVGMLASPNSFAPALRLIAAKKVDAAGCISHRFLFDQSVEALEFVRMKAARDKIKVLIVHDNENEGRVEK</sequence>
<dbReference type="Pfam" id="PF00107">
    <property type="entry name" value="ADH_zinc_N"/>
    <property type="match status" value="1"/>
</dbReference>
<dbReference type="AlphaFoldDB" id="A0A949NFC2"/>
<dbReference type="InterPro" id="IPR013154">
    <property type="entry name" value="ADH-like_N"/>
</dbReference>
<keyword evidence="1 4" id="KW-0479">Metal-binding</keyword>
<dbReference type="Gene3D" id="3.40.50.720">
    <property type="entry name" value="NAD(P)-binding Rossmann-like Domain"/>
    <property type="match status" value="1"/>
</dbReference>
<proteinExistence type="inferred from homology"/>
<keyword evidence="7" id="KW-1185">Reference proteome</keyword>
<keyword evidence="2 4" id="KW-0862">Zinc</keyword>
<reference evidence="6" key="1">
    <citation type="submission" date="2021-06" db="EMBL/GenBank/DDBJ databases">
        <title>Description of novel taxa of the family Lachnospiraceae.</title>
        <authorList>
            <person name="Chaplin A.V."/>
            <person name="Sokolova S.R."/>
            <person name="Pikina A.P."/>
            <person name="Korzhanova M."/>
            <person name="Belova V."/>
            <person name="Korostin D."/>
            <person name="Efimov B.A."/>
        </authorList>
    </citation>
    <scope>NUCLEOTIDE SEQUENCE</scope>
    <source>
        <strain evidence="6">ASD5720</strain>
    </source>
</reference>
<dbReference type="RefSeq" id="WP_238722016.1">
    <property type="nucleotide sequence ID" value="NZ_JAHQCW010000021.1"/>
</dbReference>